<gene>
    <name evidence="3" type="ORF">FKW44_004533</name>
</gene>
<dbReference type="SMART" id="SM00369">
    <property type="entry name" value="LRR_TYP"/>
    <property type="match status" value="2"/>
</dbReference>
<dbReference type="Pfam" id="PF13855">
    <property type="entry name" value="LRR_8"/>
    <property type="match status" value="1"/>
</dbReference>
<evidence type="ECO:0000313" key="4">
    <source>
        <dbReference type="Proteomes" id="UP000595437"/>
    </source>
</evidence>
<organism evidence="3 4">
    <name type="scientific">Caligus rogercresseyi</name>
    <name type="common">Sea louse</name>
    <dbReference type="NCBI Taxonomy" id="217165"/>
    <lineage>
        <taxon>Eukaryota</taxon>
        <taxon>Metazoa</taxon>
        <taxon>Ecdysozoa</taxon>
        <taxon>Arthropoda</taxon>
        <taxon>Crustacea</taxon>
        <taxon>Multicrustacea</taxon>
        <taxon>Hexanauplia</taxon>
        <taxon>Copepoda</taxon>
        <taxon>Siphonostomatoida</taxon>
        <taxon>Caligidae</taxon>
        <taxon>Caligus</taxon>
    </lineage>
</organism>
<proteinExistence type="predicted"/>
<keyword evidence="1" id="KW-0433">Leucine-rich repeat</keyword>
<keyword evidence="4" id="KW-1185">Reference proteome</keyword>
<sequence>MSSSKIIKKTLEEARNIPHAEIDFSDKNLIHLEGELSKLWDLRNITRLTLCHNKIVEVPPALANLDNLEILNLFNNDLEEIPTSISELSNLR</sequence>
<dbReference type="EMBL" id="CP045892">
    <property type="protein sequence ID" value="QQP52389.1"/>
    <property type="molecule type" value="Genomic_DNA"/>
</dbReference>
<dbReference type="InterPro" id="IPR001611">
    <property type="entry name" value="Leu-rich_rpt"/>
</dbReference>
<dbReference type="Gene3D" id="3.80.10.10">
    <property type="entry name" value="Ribonuclease Inhibitor"/>
    <property type="match status" value="1"/>
</dbReference>
<dbReference type="InterPro" id="IPR032675">
    <property type="entry name" value="LRR_dom_sf"/>
</dbReference>
<dbReference type="OrthoDB" id="1394818at2759"/>
<evidence type="ECO:0000256" key="1">
    <source>
        <dbReference type="ARBA" id="ARBA00022614"/>
    </source>
</evidence>
<dbReference type="InterPro" id="IPR003591">
    <property type="entry name" value="Leu-rich_rpt_typical-subtyp"/>
</dbReference>
<evidence type="ECO:0000256" key="2">
    <source>
        <dbReference type="ARBA" id="ARBA00022737"/>
    </source>
</evidence>
<protein>
    <submittedName>
        <fullName evidence="3">Ras suppressor protein 1</fullName>
    </submittedName>
</protein>
<evidence type="ECO:0000313" key="3">
    <source>
        <dbReference type="EMBL" id="QQP52389.1"/>
    </source>
</evidence>
<dbReference type="PROSITE" id="PS51450">
    <property type="entry name" value="LRR"/>
    <property type="match status" value="1"/>
</dbReference>
<accession>A0A7T8KAP2</accession>
<reference evidence="4" key="1">
    <citation type="submission" date="2021-01" db="EMBL/GenBank/DDBJ databases">
        <title>Caligus Genome Assembly.</title>
        <authorList>
            <person name="Gallardo-Escarate C."/>
        </authorList>
    </citation>
    <scope>NUCLEOTIDE SEQUENCE [LARGE SCALE GENOMIC DNA]</scope>
</reference>
<dbReference type="Proteomes" id="UP000595437">
    <property type="component" value="Chromosome 3"/>
</dbReference>
<keyword evidence="2" id="KW-0677">Repeat</keyword>
<dbReference type="SUPFAM" id="SSF52058">
    <property type="entry name" value="L domain-like"/>
    <property type="match status" value="1"/>
</dbReference>
<name>A0A7T8KAP2_CALRO</name>
<dbReference type="AlphaFoldDB" id="A0A7T8KAP2"/>